<feature type="transmembrane region" description="Helical" evidence="1">
    <location>
        <begin position="46"/>
        <end position="69"/>
    </location>
</feature>
<feature type="transmembrane region" description="Helical" evidence="1">
    <location>
        <begin position="89"/>
        <end position="108"/>
    </location>
</feature>
<keyword evidence="1" id="KW-0472">Membrane</keyword>
<dbReference type="EMBL" id="QLZR01000003">
    <property type="protein sequence ID" value="RAZ77669.1"/>
    <property type="molecule type" value="Genomic_DNA"/>
</dbReference>
<evidence type="ECO:0000313" key="3">
    <source>
        <dbReference type="Proteomes" id="UP000251002"/>
    </source>
</evidence>
<name>A0A365KX32_9BACL</name>
<keyword evidence="1" id="KW-1133">Transmembrane helix</keyword>
<reference evidence="2 3" key="1">
    <citation type="submission" date="2018-06" db="EMBL/GenBank/DDBJ databases">
        <title>The draft genome sequences of strains SCU63 and S1.</title>
        <authorList>
            <person name="Gan L."/>
        </authorList>
    </citation>
    <scope>NUCLEOTIDE SEQUENCE [LARGE SCALE GENOMIC DNA]</scope>
    <source>
        <strain evidence="2 3">SCU63</strain>
    </source>
</reference>
<gene>
    <name evidence="2" type="ORF">DP120_09300</name>
</gene>
<protein>
    <submittedName>
        <fullName evidence="2">Uncharacterized protein</fullName>
    </submittedName>
</protein>
<keyword evidence="3" id="KW-1185">Reference proteome</keyword>
<sequence>MENFAGYIFVALTIFGFGYALVWQIRDTLEIKRTTRGETRFDKRKLAGHYLMVISFAGFFVSYLLNVALGTLSHIRPDTVQHALVNSNNTAFACFLFLAAFLVSKFMVVPKEEEGQRLLKLKV</sequence>
<dbReference type="AlphaFoldDB" id="A0A365KX32"/>
<accession>A0A365KX32</accession>
<proteinExistence type="predicted"/>
<evidence type="ECO:0000313" key="2">
    <source>
        <dbReference type="EMBL" id="RAZ77669.1"/>
    </source>
</evidence>
<evidence type="ECO:0000256" key="1">
    <source>
        <dbReference type="SAM" id="Phobius"/>
    </source>
</evidence>
<dbReference type="RefSeq" id="WP_112223396.1">
    <property type="nucleotide sequence ID" value="NZ_CP047673.1"/>
</dbReference>
<keyword evidence="1" id="KW-0812">Transmembrane</keyword>
<dbReference type="Proteomes" id="UP000251002">
    <property type="component" value="Unassembled WGS sequence"/>
</dbReference>
<organism evidence="2 3">
    <name type="scientific">Planococcus halotolerans</name>
    <dbReference type="NCBI Taxonomy" id="2233542"/>
    <lineage>
        <taxon>Bacteria</taxon>
        <taxon>Bacillati</taxon>
        <taxon>Bacillota</taxon>
        <taxon>Bacilli</taxon>
        <taxon>Bacillales</taxon>
        <taxon>Caryophanaceae</taxon>
        <taxon>Planococcus</taxon>
    </lineage>
</organism>
<feature type="transmembrane region" description="Helical" evidence="1">
    <location>
        <begin position="6"/>
        <end position="25"/>
    </location>
</feature>
<comment type="caution">
    <text evidence="2">The sequence shown here is derived from an EMBL/GenBank/DDBJ whole genome shotgun (WGS) entry which is preliminary data.</text>
</comment>